<dbReference type="Gene3D" id="3.30.450.20">
    <property type="entry name" value="PAS domain"/>
    <property type="match status" value="1"/>
</dbReference>
<proteinExistence type="predicted"/>
<dbReference type="Pfam" id="PF02518">
    <property type="entry name" value="HATPase_c"/>
    <property type="match status" value="1"/>
</dbReference>
<dbReference type="Pfam" id="PF00512">
    <property type="entry name" value="HisKA"/>
    <property type="match status" value="1"/>
</dbReference>
<feature type="transmembrane region" description="Helical" evidence="6">
    <location>
        <begin position="175"/>
        <end position="194"/>
    </location>
</feature>
<dbReference type="RefSeq" id="WP_090094283.1">
    <property type="nucleotide sequence ID" value="NZ_FOMG01000039.1"/>
</dbReference>
<keyword evidence="6" id="KW-0812">Transmembrane</keyword>
<keyword evidence="4 8" id="KW-0808">Transferase</keyword>
<dbReference type="SUPFAM" id="SSF55874">
    <property type="entry name" value="ATPase domain of HSP90 chaperone/DNA topoisomerase II/histidine kinase"/>
    <property type="match status" value="1"/>
</dbReference>
<dbReference type="InterPro" id="IPR036890">
    <property type="entry name" value="HATPase_C_sf"/>
</dbReference>
<dbReference type="PRINTS" id="PR00344">
    <property type="entry name" value="BCTRLSENSOR"/>
</dbReference>
<dbReference type="SUPFAM" id="SSF47384">
    <property type="entry name" value="Homodimeric domain of signal transducing histidine kinase"/>
    <property type="match status" value="1"/>
</dbReference>
<feature type="transmembrane region" description="Helical" evidence="6">
    <location>
        <begin position="206"/>
        <end position="226"/>
    </location>
</feature>
<accession>A0A1I1S2P2</accession>
<dbReference type="Gene3D" id="1.10.287.130">
    <property type="match status" value="1"/>
</dbReference>
<name>A0A1I1S2P2_9CLOT</name>
<dbReference type="AlphaFoldDB" id="A0A1I1S2P2"/>
<dbReference type="PANTHER" id="PTHR43547:SF2">
    <property type="entry name" value="HYBRID SIGNAL TRANSDUCTION HISTIDINE KINASE C"/>
    <property type="match status" value="1"/>
</dbReference>
<dbReference type="EC" id="2.7.13.3" evidence="2"/>
<keyword evidence="5" id="KW-0902">Two-component regulatory system</keyword>
<keyword evidence="3" id="KW-0597">Phosphoprotein</keyword>
<dbReference type="InterPro" id="IPR003661">
    <property type="entry name" value="HisK_dim/P_dom"/>
</dbReference>
<protein>
    <recommendedName>
        <fullName evidence="2">histidine kinase</fullName>
        <ecNumber evidence="2">2.7.13.3</ecNumber>
    </recommendedName>
</protein>
<feature type="domain" description="Histidine kinase" evidence="7">
    <location>
        <begin position="427"/>
        <end position="646"/>
    </location>
</feature>
<dbReference type="OrthoDB" id="9813394at2"/>
<keyword evidence="6" id="KW-1133">Transmembrane helix</keyword>
<evidence type="ECO:0000256" key="4">
    <source>
        <dbReference type="ARBA" id="ARBA00022777"/>
    </source>
</evidence>
<evidence type="ECO:0000256" key="3">
    <source>
        <dbReference type="ARBA" id="ARBA00022553"/>
    </source>
</evidence>
<evidence type="ECO:0000313" key="9">
    <source>
        <dbReference type="Proteomes" id="UP000199263"/>
    </source>
</evidence>
<feature type="transmembrane region" description="Helical" evidence="6">
    <location>
        <begin position="45"/>
        <end position="64"/>
    </location>
</feature>
<sequence>MNMSKQNTIINIINDSRKVGNIAIEWVVLFIGVTLYCAFTKEYKLYITLDTAIYISITSGVIYISMVKINAYKNYFLEYLGLESIFISIVTSVSLLILNYNWNEVGVYYLVFLSSMLYCFEVLIISLGFYFSNKRTKVKKGILIYTLISISILFFIMPKNYLWISTKINFFTLRILLNNLLAILLTAFMISNLLKSKSILSEFDNIKIYLYIFLRLCSYISLIFIIKGFKEFIIISGVLKLSAFYFLYRCIVNEILSQSFKTMKKKLEEANKIKIELSTTISKKNRILNETNIMIEKSQSKYNELIDLIYDGVFLFSLNCLEYINKSALKLLGDVNKEDLLGIEMEDFIAKYFNFKLEKVKLQVNHITDVKMKCNNLIVDLFVVYIDSSTKLLYIHDVTEIKKSERMRNKLETYLREEELKNQFFSNVSHELRTPINLIFSAMQLNEISLQKENFNNIKKNNKIIKQNSLRLIRTINNFIDTNKVSEGYLKPDFKIYNIVEVVENISIACNKYINKAEINLIFDAQEEEIYVKCDKDMIERIILNILSNSVKYGKKGGEIKVNIIIKEKNVVVITVKNNGHRIEEKTIPYVFDKFTKLNKSLNRLREGSGLGLFLTKALVELQGGNISLTSDENGNTFIINLSITNQKNNINAQYDLEMNNIEEKVDVEFSDIYIE</sequence>
<feature type="transmembrane region" description="Helical" evidence="6">
    <location>
        <begin position="142"/>
        <end position="163"/>
    </location>
</feature>
<dbReference type="SMART" id="SM00388">
    <property type="entry name" value="HisKA"/>
    <property type="match status" value="1"/>
</dbReference>
<dbReference type="PANTHER" id="PTHR43547">
    <property type="entry name" value="TWO-COMPONENT HISTIDINE KINASE"/>
    <property type="match status" value="1"/>
</dbReference>
<dbReference type="InterPro" id="IPR003594">
    <property type="entry name" value="HATPase_dom"/>
</dbReference>
<evidence type="ECO:0000256" key="5">
    <source>
        <dbReference type="ARBA" id="ARBA00023012"/>
    </source>
</evidence>
<feature type="transmembrane region" description="Helical" evidence="6">
    <location>
        <begin position="106"/>
        <end position="130"/>
    </location>
</feature>
<evidence type="ECO:0000256" key="1">
    <source>
        <dbReference type="ARBA" id="ARBA00000085"/>
    </source>
</evidence>
<organism evidence="8 9">
    <name type="scientific">Clostridium uliginosum</name>
    <dbReference type="NCBI Taxonomy" id="119641"/>
    <lineage>
        <taxon>Bacteria</taxon>
        <taxon>Bacillati</taxon>
        <taxon>Bacillota</taxon>
        <taxon>Clostridia</taxon>
        <taxon>Eubacteriales</taxon>
        <taxon>Clostridiaceae</taxon>
        <taxon>Clostridium</taxon>
    </lineage>
</organism>
<dbReference type="CDD" id="cd00082">
    <property type="entry name" value="HisKA"/>
    <property type="match status" value="1"/>
</dbReference>
<dbReference type="PROSITE" id="PS50109">
    <property type="entry name" value="HIS_KIN"/>
    <property type="match status" value="1"/>
</dbReference>
<comment type="catalytic activity">
    <reaction evidence="1">
        <text>ATP + protein L-histidine = ADP + protein N-phospho-L-histidine.</text>
        <dbReference type="EC" id="2.7.13.3"/>
    </reaction>
</comment>
<dbReference type="InterPro" id="IPR005467">
    <property type="entry name" value="His_kinase_dom"/>
</dbReference>
<dbReference type="Gene3D" id="3.30.565.10">
    <property type="entry name" value="Histidine kinase-like ATPase, C-terminal domain"/>
    <property type="match status" value="1"/>
</dbReference>
<feature type="transmembrane region" description="Helical" evidence="6">
    <location>
        <begin position="21"/>
        <end position="39"/>
    </location>
</feature>
<dbReference type="InterPro" id="IPR004358">
    <property type="entry name" value="Sig_transdc_His_kin-like_C"/>
</dbReference>
<reference evidence="8 9" key="1">
    <citation type="submission" date="2016-10" db="EMBL/GenBank/DDBJ databases">
        <authorList>
            <person name="de Groot N.N."/>
        </authorList>
    </citation>
    <scope>NUCLEOTIDE SEQUENCE [LARGE SCALE GENOMIC DNA]</scope>
    <source>
        <strain evidence="8 9">DSM 12992</strain>
    </source>
</reference>
<evidence type="ECO:0000313" key="8">
    <source>
        <dbReference type="EMBL" id="SFD38043.1"/>
    </source>
</evidence>
<feature type="transmembrane region" description="Helical" evidence="6">
    <location>
        <begin position="76"/>
        <end position="100"/>
    </location>
</feature>
<keyword evidence="4 8" id="KW-0418">Kinase</keyword>
<dbReference type="EMBL" id="FOMG01000039">
    <property type="protein sequence ID" value="SFD38043.1"/>
    <property type="molecule type" value="Genomic_DNA"/>
</dbReference>
<dbReference type="SMART" id="SM00387">
    <property type="entry name" value="HATPase_c"/>
    <property type="match status" value="1"/>
</dbReference>
<dbReference type="Proteomes" id="UP000199263">
    <property type="component" value="Unassembled WGS sequence"/>
</dbReference>
<evidence type="ECO:0000256" key="2">
    <source>
        <dbReference type="ARBA" id="ARBA00012438"/>
    </source>
</evidence>
<dbReference type="InterPro" id="IPR036097">
    <property type="entry name" value="HisK_dim/P_sf"/>
</dbReference>
<evidence type="ECO:0000256" key="6">
    <source>
        <dbReference type="SAM" id="Phobius"/>
    </source>
</evidence>
<keyword evidence="9" id="KW-1185">Reference proteome</keyword>
<dbReference type="GO" id="GO:0000155">
    <property type="term" value="F:phosphorelay sensor kinase activity"/>
    <property type="evidence" value="ECO:0007669"/>
    <property type="project" value="InterPro"/>
</dbReference>
<dbReference type="STRING" id="119641.SAMN05421842_1393"/>
<evidence type="ECO:0000259" key="7">
    <source>
        <dbReference type="PROSITE" id="PS50109"/>
    </source>
</evidence>
<gene>
    <name evidence="8" type="ORF">SAMN05421842_1393</name>
</gene>
<keyword evidence="6" id="KW-0472">Membrane</keyword>